<accession>A0A6C0EEE4</accession>
<evidence type="ECO:0000313" key="1">
    <source>
        <dbReference type="EMBL" id="QHT26629.1"/>
    </source>
</evidence>
<name>A0A6C0EEE4_9ZZZZ</name>
<organism evidence="1">
    <name type="scientific">viral metagenome</name>
    <dbReference type="NCBI Taxonomy" id="1070528"/>
    <lineage>
        <taxon>unclassified sequences</taxon>
        <taxon>metagenomes</taxon>
        <taxon>organismal metagenomes</taxon>
    </lineage>
</organism>
<dbReference type="EMBL" id="MN739799">
    <property type="protein sequence ID" value="QHT26629.1"/>
    <property type="molecule type" value="Genomic_DNA"/>
</dbReference>
<proteinExistence type="predicted"/>
<protein>
    <submittedName>
        <fullName evidence="1">Uncharacterized protein</fullName>
    </submittedName>
</protein>
<dbReference type="AlphaFoldDB" id="A0A6C0EEE4"/>
<sequence length="172" mass="19693">MPYIGMTAVNFMRLGFDSNMVDWCLENQEKEKVNTNILISFFTLFPPFLEHRNKSVYNSLVFPNPDDVTHFCHRVPITPEPDSLLSHHNVDSLSFSLPADRGTMTLEIAFFAGKKLVYLDEYGPESSYMIPTFDAYDFPYIMKYLVAILSWVEGKKRPDEDDTNSNAASDDA</sequence>
<reference evidence="1" key="1">
    <citation type="journal article" date="2020" name="Nature">
        <title>Giant virus diversity and host interactions through global metagenomics.</title>
        <authorList>
            <person name="Schulz F."/>
            <person name="Roux S."/>
            <person name="Paez-Espino D."/>
            <person name="Jungbluth S."/>
            <person name="Walsh D.A."/>
            <person name="Denef V.J."/>
            <person name="McMahon K.D."/>
            <person name="Konstantinidis K.T."/>
            <person name="Eloe-Fadrosh E.A."/>
            <person name="Kyrpides N.C."/>
            <person name="Woyke T."/>
        </authorList>
    </citation>
    <scope>NUCLEOTIDE SEQUENCE</scope>
    <source>
        <strain evidence="1">GVMAG-M-3300023179-2</strain>
    </source>
</reference>